<name>D6U1B0_KTERA</name>
<evidence type="ECO:0000259" key="2">
    <source>
        <dbReference type="Pfam" id="PF16684"/>
    </source>
</evidence>
<dbReference type="STRING" id="485913.Krac_1378"/>
<evidence type="ECO:0000256" key="1">
    <source>
        <dbReference type="SAM" id="MobiDB-lite"/>
    </source>
</evidence>
<dbReference type="OrthoDB" id="500642at2"/>
<dbReference type="Pfam" id="PF16684">
    <property type="entry name" value="ResT-TelK_cat"/>
    <property type="match status" value="1"/>
</dbReference>
<comment type="caution">
    <text evidence="3">The sequence shown here is derived from an EMBL/GenBank/DDBJ whole genome shotgun (WGS) entry which is preliminary data.</text>
</comment>
<gene>
    <name evidence="3" type="ORF">Krac_1378</name>
</gene>
<dbReference type="Gene3D" id="1.10.443.30">
    <property type="entry name" value="Telomere resolvase"/>
    <property type="match status" value="1"/>
</dbReference>
<dbReference type="EMBL" id="ADVG01000004">
    <property type="protein sequence ID" value="EFH80761.1"/>
    <property type="molecule type" value="Genomic_DNA"/>
</dbReference>
<dbReference type="InterPro" id="IPR032047">
    <property type="entry name" value="ResT/TelK_cat"/>
</dbReference>
<keyword evidence="4" id="KW-1185">Reference proteome</keyword>
<sequence length="637" mass="72693">MRIPQWLQTYWLERLWPALSQCDGSNGDYLQVFEQTIQDWQERSSELTSRPFTDRTIGRYLTETRNWIATLPQLEGAKESQWHRHFESREVERILAVFNQPSQWWAVLNDRSRETVDQRTTAQVVLTHPEDIVTQLRTLLHAPDWAPLAVGLAGATGRRIGEVLLSGTFAPKSPYTVLFTGRLKRQGAPEQPFEIPTLCEAALVLSAWQRLRSHPDIEAMGFPLQDGTNQKQALQEMNQRLYPTVRKAANYYFQDLIPSVEDEDEQARDLYAHLFRSVFRTIAIWAYCPVRVDPDTFSATILGHTYYQQLTTKKERLNFASEHYYHRFAIGDRQGQIDGRRGIRLPDGLIEAFRKEYEMQVAQSGASKPKRSAKRAAEPRVSKTGRSTGRSLLSPKADTKKWFDQVADELELTWKGSDATLRRLLEIYEAHKLCENGGANGSTPDPQRLTPQHLVLSAELLTRIEQAMQESGQPSFFEFLTHALDRESNVQIGLARNRKERVAQDLSKVPTSKILRTHRPEEARERIRRAIGTLIDYNRRCEDPNGFWYINASLLREYTGASLAYVSPFLQANADLLARHHEHYGIVPAHNRTPVHKATPISKDPALVIPENPADIKSLSDIAMPVPSLKTEGLAAE</sequence>
<dbReference type="eggNOG" id="COG3170">
    <property type="taxonomic scope" value="Bacteria"/>
</dbReference>
<feature type="region of interest" description="Disordered" evidence="1">
    <location>
        <begin position="361"/>
        <end position="394"/>
    </location>
</feature>
<dbReference type="RefSeq" id="WP_007917718.1">
    <property type="nucleotide sequence ID" value="NZ_ADVG01000004.1"/>
</dbReference>
<dbReference type="InParanoid" id="D6U1B0"/>
<feature type="domain" description="Telomere resolvase ResT/TelK catalytic" evidence="2">
    <location>
        <begin position="127"/>
        <end position="311"/>
    </location>
</feature>
<protein>
    <recommendedName>
        <fullName evidence="2">Telomere resolvase ResT/TelK catalytic domain-containing protein</fullName>
    </recommendedName>
</protein>
<dbReference type="InterPro" id="IPR038280">
    <property type="entry name" value="ResT/TelK_cat_sf"/>
</dbReference>
<organism evidence="3 4">
    <name type="scientific">Ktedonobacter racemifer DSM 44963</name>
    <dbReference type="NCBI Taxonomy" id="485913"/>
    <lineage>
        <taxon>Bacteria</taxon>
        <taxon>Bacillati</taxon>
        <taxon>Chloroflexota</taxon>
        <taxon>Ktedonobacteria</taxon>
        <taxon>Ktedonobacterales</taxon>
        <taxon>Ktedonobacteraceae</taxon>
        <taxon>Ktedonobacter</taxon>
    </lineage>
</organism>
<evidence type="ECO:0000313" key="4">
    <source>
        <dbReference type="Proteomes" id="UP000004508"/>
    </source>
</evidence>
<reference evidence="3 4" key="1">
    <citation type="journal article" date="2011" name="Stand. Genomic Sci.">
        <title>Non-contiguous finished genome sequence and contextual data of the filamentous soil bacterium Ktedonobacter racemifer type strain (SOSP1-21).</title>
        <authorList>
            <person name="Chang Y.J."/>
            <person name="Land M."/>
            <person name="Hauser L."/>
            <person name="Chertkov O."/>
            <person name="Del Rio T.G."/>
            <person name="Nolan M."/>
            <person name="Copeland A."/>
            <person name="Tice H."/>
            <person name="Cheng J.F."/>
            <person name="Lucas S."/>
            <person name="Han C."/>
            <person name="Goodwin L."/>
            <person name="Pitluck S."/>
            <person name="Ivanova N."/>
            <person name="Ovchinikova G."/>
            <person name="Pati A."/>
            <person name="Chen A."/>
            <person name="Palaniappan K."/>
            <person name="Mavromatis K."/>
            <person name="Liolios K."/>
            <person name="Brettin T."/>
            <person name="Fiebig A."/>
            <person name="Rohde M."/>
            <person name="Abt B."/>
            <person name="Goker M."/>
            <person name="Detter J.C."/>
            <person name="Woyke T."/>
            <person name="Bristow J."/>
            <person name="Eisen J.A."/>
            <person name="Markowitz V."/>
            <person name="Hugenholtz P."/>
            <person name="Kyrpides N.C."/>
            <person name="Klenk H.P."/>
            <person name="Lapidus A."/>
        </authorList>
    </citation>
    <scope>NUCLEOTIDE SEQUENCE [LARGE SCALE GENOMIC DNA]</scope>
    <source>
        <strain evidence="4">DSM 44963</strain>
    </source>
</reference>
<accession>D6U1B0</accession>
<proteinExistence type="predicted"/>
<dbReference type="Proteomes" id="UP000004508">
    <property type="component" value="Unassembled WGS sequence"/>
</dbReference>
<dbReference type="AlphaFoldDB" id="D6U1B0"/>
<evidence type="ECO:0000313" key="3">
    <source>
        <dbReference type="EMBL" id="EFH80761.1"/>
    </source>
</evidence>